<dbReference type="STRING" id="554065.E1ZRC3"/>
<dbReference type="InterPro" id="IPR009003">
    <property type="entry name" value="Peptidase_S1_PA"/>
</dbReference>
<dbReference type="RefSeq" id="XP_005843705.1">
    <property type="nucleotide sequence ID" value="XM_005843643.1"/>
</dbReference>
<evidence type="ECO:0000256" key="1">
    <source>
        <dbReference type="ARBA" id="ARBA00023157"/>
    </source>
</evidence>
<feature type="domain" description="Peptidase S1" evidence="3">
    <location>
        <begin position="13"/>
        <end position="258"/>
    </location>
</feature>
<dbReference type="InParanoid" id="E1ZRC3"/>
<dbReference type="GO" id="GO:0004252">
    <property type="term" value="F:serine-type endopeptidase activity"/>
    <property type="evidence" value="ECO:0007669"/>
    <property type="project" value="InterPro"/>
</dbReference>
<reference evidence="4 5" key="1">
    <citation type="journal article" date="2010" name="Plant Cell">
        <title>The Chlorella variabilis NC64A genome reveals adaptation to photosymbiosis, coevolution with viruses, and cryptic sex.</title>
        <authorList>
            <person name="Blanc G."/>
            <person name="Duncan G."/>
            <person name="Agarkova I."/>
            <person name="Borodovsky M."/>
            <person name="Gurnon J."/>
            <person name="Kuo A."/>
            <person name="Lindquist E."/>
            <person name="Lucas S."/>
            <person name="Pangilinan J."/>
            <person name="Polle J."/>
            <person name="Salamov A."/>
            <person name="Terry A."/>
            <person name="Yamada T."/>
            <person name="Dunigan D.D."/>
            <person name="Grigoriev I.V."/>
            <person name="Claverie J.M."/>
            <person name="Van Etten J.L."/>
        </authorList>
    </citation>
    <scope>NUCLEOTIDE SEQUENCE [LARGE SCALE GENOMIC DNA]</scope>
    <source>
        <strain evidence="4 5">NC64A</strain>
    </source>
</reference>
<keyword evidence="1" id="KW-1015">Disulfide bond</keyword>
<dbReference type="InterPro" id="IPR051487">
    <property type="entry name" value="Ser/Thr_Proteases_Immune/Dev"/>
</dbReference>
<dbReference type="SUPFAM" id="SSF50494">
    <property type="entry name" value="Trypsin-like serine proteases"/>
    <property type="match status" value="1"/>
</dbReference>
<dbReference type="PROSITE" id="PS50240">
    <property type="entry name" value="TRYPSIN_DOM"/>
    <property type="match status" value="1"/>
</dbReference>
<protein>
    <recommendedName>
        <fullName evidence="3">Peptidase S1 domain-containing protein</fullName>
    </recommendedName>
</protein>
<accession>E1ZRC3</accession>
<dbReference type="EMBL" id="GL433862">
    <property type="protein sequence ID" value="EFN51603.1"/>
    <property type="molecule type" value="Genomic_DNA"/>
</dbReference>
<dbReference type="Proteomes" id="UP000008141">
    <property type="component" value="Unassembled WGS sequence"/>
</dbReference>
<dbReference type="PANTHER" id="PTHR24256">
    <property type="entry name" value="TRYPTASE-RELATED"/>
    <property type="match status" value="1"/>
</dbReference>
<dbReference type="GeneID" id="17351060"/>
<keyword evidence="5" id="KW-1185">Reference proteome</keyword>
<organism evidence="5">
    <name type="scientific">Chlorella variabilis</name>
    <name type="common">Green alga</name>
    <dbReference type="NCBI Taxonomy" id="554065"/>
    <lineage>
        <taxon>Eukaryota</taxon>
        <taxon>Viridiplantae</taxon>
        <taxon>Chlorophyta</taxon>
        <taxon>core chlorophytes</taxon>
        <taxon>Trebouxiophyceae</taxon>
        <taxon>Chlorellales</taxon>
        <taxon>Chlorellaceae</taxon>
        <taxon>Chlorella clade</taxon>
        <taxon>Chlorella</taxon>
    </lineage>
</organism>
<feature type="signal peptide" evidence="2">
    <location>
        <begin position="1"/>
        <end position="22"/>
    </location>
</feature>
<evidence type="ECO:0000259" key="3">
    <source>
        <dbReference type="PROSITE" id="PS50240"/>
    </source>
</evidence>
<dbReference type="SMART" id="SM00020">
    <property type="entry name" value="Tryp_SPc"/>
    <property type="match status" value="1"/>
</dbReference>
<dbReference type="Pfam" id="PF00089">
    <property type="entry name" value="Trypsin"/>
    <property type="match status" value="1"/>
</dbReference>
<dbReference type="OrthoDB" id="512168at2759"/>
<dbReference type="PRINTS" id="PR00722">
    <property type="entry name" value="CHYMOTRYPSIN"/>
</dbReference>
<dbReference type="Gene3D" id="2.40.10.10">
    <property type="entry name" value="Trypsin-like serine proteases"/>
    <property type="match status" value="1"/>
</dbReference>
<dbReference type="InterPro" id="IPR001254">
    <property type="entry name" value="Trypsin_dom"/>
</dbReference>
<sequence>MNTATRLLLAALVAAGVVSVAARRCVAVPAAGAVFADPICGGVLIASNVLLTSASCTVPGWGIPKQATLFPWLRIGVYPRYGGEYEIRFVTATLIHSAWDRRANPALNDIALMRLGGGKIPSVPSLMTPIRLPGQKRKFAAGTQMEVLGWGNWGRPNVPKWLQSAEVPLQSPEVCAREFPGYGKVWATGKNMCAGTKGKPQGICSGDYGGPLFIPGKNVKHDLLVGIGAYRAGGCGRGGLSGFTSVAKYRSWIDLGVDILKGKANATSLYRSFYLIPEPEPLL</sequence>
<proteinExistence type="predicted"/>
<evidence type="ECO:0000313" key="5">
    <source>
        <dbReference type="Proteomes" id="UP000008141"/>
    </source>
</evidence>
<dbReference type="InterPro" id="IPR043504">
    <property type="entry name" value="Peptidase_S1_PA_chymotrypsin"/>
</dbReference>
<evidence type="ECO:0000313" key="4">
    <source>
        <dbReference type="EMBL" id="EFN51603.1"/>
    </source>
</evidence>
<dbReference type="InterPro" id="IPR001314">
    <property type="entry name" value="Peptidase_S1A"/>
</dbReference>
<feature type="chain" id="PRO_5003156208" description="Peptidase S1 domain-containing protein" evidence="2">
    <location>
        <begin position="23"/>
        <end position="283"/>
    </location>
</feature>
<dbReference type="GO" id="GO:0006508">
    <property type="term" value="P:proteolysis"/>
    <property type="evidence" value="ECO:0007669"/>
    <property type="project" value="InterPro"/>
</dbReference>
<evidence type="ECO:0000256" key="2">
    <source>
        <dbReference type="SAM" id="SignalP"/>
    </source>
</evidence>
<dbReference type="eggNOG" id="KOG3627">
    <property type="taxonomic scope" value="Eukaryota"/>
</dbReference>
<name>E1ZRC3_CHLVA</name>
<gene>
    <name evidence="4" type="ORF">CHLNCDRAFT_139992</name>
</gene>
<dbReference type="AlphaFoldDB" id="E1ZRC3"/>
<keyword evidence="2" id="KW-0732">Signal</keyword>
<dbReference type="KEGG" id="cvr:CHLNCDRAFT_139992"/>